<keyword evidence="1" id="KW-0472">Membrane</keyword>
<dbReference type="HOGENOM" id="CLU_1139573_0_0_1"/>
<accession>A0A0E0QQY1</accession>
<reference evidence="3" key="1">
    <citation type="submission" date="2013-06" db="EMBL/GenBank/DDBJ databases">
        <authorList>
            <person name="Zhao Q."/>
        </authorList>
    </citation>
    <scope>NUCLEOTIDE SEQUENCE</scope>
    <source>
        <strain evidence="3">cv. W1943</strain>
    </source>
</reference>
<evidence type="ECO:0000256" key="1">
    <source>
        <dbReference type="SAM" id="Phobius"/>
    </source>
</evidence>
<keyword evidence="1" id="KW-1133">Transmembrane helix</keyword>
<evidence type="ECO:0000313" key="2">
    <source>
        <dbReference type="EnsemblPlants" id="ORUFI09G09690.1"/>
    </source>
</evidence>
<organism evidence="2 3">
    <name type="scientific">Oryza rufipogon</name>
    <name type="common">Brownbeard rice</name>
    <name type="synonym">Asian wild rice</name>
    <dbReference type="NCBI Taxonomy" id="4529"/>
    <lineage>
        <taxon>Eukaryota</taxon>
        <taxon>Viridiplantae</taxon>
        <taxon>Streptophyta</taxon>
        <taxon>Embryophyta</taxon>
        <taxon>Tracheophyta</taxon>
        <taxon>Spermatophyta</taxon>
        <taxon>Magnoliopsida</taxon>
        <taxon>Liliopsida</taxon>
        <taxon>Poales</taxon>
        <taxon>Poaceae</taxon>
        <taxon>BOP clade</taxon>
        <taxon>Oryzoideae</taxon>
        <taxon>Oryzeae</taxon>
        <taxon>Oryzinae</taxon>
        <taxon>Oryza</taxon>
    </lineage>
</organism>
<proteinExistence type="predicted"/>
<name>A0A0E0QQY1_ORYRU</name>
<dbReference type="EnsemblPlants" id="ORUFI09G09690.1">
    <property type="protein sequence ID" value="ORUFI09G09690.1"/>
    <property type="gene ID" value="ORUFI09G09690"/>
</dbReference>
<reference evidence="2" key="2">
    <citation type="submission" date="2015-06" db="UniProtKB">
        <authorList>
            <consortium name="EnsemblPlants"/>
        </authorList>
    </citation>
    <scope>IDENTIFICATION</scope>
</reference>
<keyword evidence="1" id="KW-0812">Transmembrane</keyword>
<feature type="transmembrane region" description="Helical" evidence="1">
    <location>
        <begin position="207"/>
        <end position="231"/>
    </location>
</feature>
<protein>
    <submittedName>
        <fullName evidence="2">Uncharacterized protein</fullName>
    </submittedName>
</protein>
<dbReference type="AlphaFoldDB" id="A0A0E0QQY1"/>
<sequence length="244" mass="25789">MAGACCVRVGAAQAALQEQAAGVLGAGLIQAARTTASQTSASPAPAAADYCCCFTMSSLAAACLDFLAHLNSGSLHADEVYAFWISPVTKHGHLKNFFDKNMPINSYKLTVKAKLVLIFLLWAQLDSAGVRQHGYAAGTCAWQVARQQAAGAMQQAEGKQQQQHGVPEQAEAGPAAVQALLVPVPAAVQALPIPATVQTLPTSGQPVDLLICCVVNFVLYWMFVGLCWMLIGLKPLCYMGCYYV</sequence>
<evidence type="ECO:0000313" key="3">
    <source>
        <dbReference type="Proteomes" id="UP000008022"/>
    </source>
</evidence>
<dbReference type="Gramene" id="ORUFI09G09690.1">
    <property type="protein sequence ID" value="ORUFI09G09690.1"/>
    <property type="gene ID" value="ORUFI09G09690"/>
</dbReference>
<dbReference type="Proteomes" id="UP000008022">
    <property type="component" value="Unassembled WGS sequence"/>
</dbReference>
<keyword evidence="3" id="KW-1185">Reference proteome</keyword>